<dbReference type="EMBL" id="CM042886">
    <property type="protein sequence ID" value="KAI4339501.1"/>
    <property type="molecule type" value="Genomic_DNA"/>
</dbReference>
<comment type="caution">
    <text evidence="1">The sequence shown here is derived from an EMBL/GenBank/DDBJ whole genome shotgun (WGS) entry which is preliminary data.</text>
</comment>
<dbReference type="Proteomes" id="UP001057402">
    <property type="component" value="Chromosome 7"/>
</dbReference>
<organism evidence="1 2">
    <name type="scientific">Melastoma candidum</name>
    <dbReference type="NCBI Taxonomy" id="119954"/>
    <lineage>
        <taxon>Eukaryota</taxon>
        <taxon>Viridiplantae</taxon>
        <taxon>Streptophyta</taxon>
        <taxon>Embryophyta</taxon>
        <taxon>Tracheophyta</taxon>
        <taxon>Spermatophyta</taxon>
        <taxon>Magnoliopsida</taxon>
        <taxon>eudicotyledons</taxon>
        <taxon>Gunneridae</taxon>
        <taxon>Pentapetalae</taxon>
        <taxon>rosids</taxon>
        <taxon>malvids</taxon>
        <taxon>Myrtales</taxon>
        <taxon>Melastomataceae</taxon>
        <taxon>Melastomatoideae</taxon>
        <taxon>Melastomateae</taxon>
        <taxon>Melastoma</taxon>
    </lineage>
</organism>
<name>A0ACB9NTU7_9MYRT</name>
<accession>A0ACB9NTU7</accession>
<protein>
    <submittedName>
        <fullName evidence="1">Uncharacterized protein</fullName>
    </submittedName>
</protein>
<keyword evidence="2" id="KW-1185">Reference proteome</keyword>
<gene>
    <name evidence="1" type="ORF">MLD38_024441</name>
</gene>
<evidence type="ECO:0000313" key="1">
    <source>
        <dbReference type="EMBL" id="KAI4339501.1"/>
    </source>
</evidence>
<evidence type="ECO:0000313" key="2">
    <source>
        <dbReference type="Proteomes" id="UP001057402"/>
    </source>
</evidence>
<sequence length="206" mass="22387">SSCRGSCNRGRYTRATDSPDGLQTAMHGHHESLADTPMAPCHSLPIRNRTVGFNWCTSLLACAEAVSKEDYMLARRHLHQLNRVVSPLGDSMQRVASCFTEALTARLAATLTTRSDRLLLDDALLSLSSKLARDPQDLPDTVQACPYIKFAHFTANQAIFEAIEFEERGPCDRPRHPAGLPVASIHAGTCGETCGAPIPSDHGYGE</sequence>
<reference evidence="2" key="1">
    <citation type="journal article" date="2023" name="Front. Plant Sci.">
        <title>Chromosomal-level genome assembly of Melastoma candidum provides insights into trichome evolution.</title>
        <authorList>
            <person name="Zhong Y."/>
            <person name="Wu W."/>
            <person name="Sun C."/>
            <person name="Zou P."/>
            <person name="Liu Y."/>
            <person name="Dai S."/>
            <person name="Zhou R."/>
        </authorList>
    </citation>
    <scope>NUCLEOTIDE SEQUENCE [LARGE SCALE GENOMIC DNA]</scope>
</reference>
<feature type="non-terminal residue" evidence="1">
    <location>
        <position position="1"/>
    </location>
</feature>
<proteinExistence type="predicted"/>